<dbReference type="InterPro" id="IPR011250">
    <property type="entry name" value="OMP/PagP_B-barrel"/>
</dbReference>
<proteinExistence type="predicted"/>
<evidence type="ECO:0000256" key="2">
    <source>
        <dbReference type="SAM" id="SignalP"/>
    </source>
</evidence>
<evidence type="ECO:0000259" key="3">
    <source>
        <dbReference type="PROSITE" id="PS51272"/>
    </source>
</evidence>
<protein>
    <recommendedName>
        <fullName evidence="3">SLH domain-containing protein</fullName>
    </recommendedName>
</protein>
<dbReference type="KEGG" id="npy:NPRO_05700"/>
<keyword evidence="1" id="KW-0175">Coiled coil</keyword>
<feature type="chain" id="PRO_5035277714" description="SLH domain-containing protein" evidence="2">
    <location>
        <begin position="23"/>
        <end position="679"/>
    </location>
</feature>
<keyword evidence="2" id="KW-0732">Signal</keyword>
<dbReference type="PANTHER" id="PTHR43308">
    <property type="entry name" value="OUTER MEMBRANE PROTEIN ALPHA-RELATED"/>
    <property type="match status" value="1"/>
</dbReference>
<reference evidence="4" key="1">
    <citation type="journal article" name="DNA Res.">
        <title>The physiological potential of anammox bacteria as revealed by their core genome structure.</title>
        <authorList>
            <person name="Okubo T."/>
            <person name="Toyoda A."/>
            <person name="Fukuhara K."/>
            <person name="Uchiyama I."/>
            <person name="Harigaya Y."/>
            <person name="Kuroiwa M."/>
            <person name="Suzuki T."/>
            <person name="Murakami Y."/>
            <person name="Suwa Y."/>
            <person name="Takami H."/>
        </authorList>
    </citation>
    <scope>NUCLEOTIDE SEQUENCE</scope>
    <source>
        <strain evidence="4">317325-2</strain>
    </source>
</reference>
<evidence type="ECO:0000313" key="4">
    <source>
        <dbReference type="EMBL" id="BBO22975.1"/>
    </source>
</evidence>
<organism evidence="4 5">
    <name type="scientific">Candidatus Nitrosymbiomonas proteolyticus</name>
    <dbReference type="NCBI Taxonomy" id="2608984"/>
    <lineage>
        <taxon>Bacteria</taxon>
        <taxon>Bacillati</taxon>
        <taxon>Armatimonadota</taxon>
        <taxon>Armatimonadota incertae sedis</taxon>
        <taxon>Candidatus Nitrosymbiomonas</taxon>
    </lineage>
</organism>
<feature type="coiled-coil region" evidence="1">
    <location>
        <begin position="75"/>
        <end position="102"/>
    </location>
</feature>
<dbReference type="AlphaFoldDB" id="A0A809REY0"/>
<dbReference type="Gene3D" id="2.40.160.10">
    <property type="entry name" value="Porin"/>
    <property type="match status" value="1"/>
</dbReference>
<dbReference type="SUPFAM" id="SSF56925">
    <property type="entry name" value="OMPA-like"/>
    <property type="match status" value="1"/>
</dbReference>
<sequence>MKRTLTYALSAVLGAMAAPAFSQDAFPDTPDNHWAYEALANMKRAGLLVGYPDGLFRGSRPASRYELAVAVHATYMHLRNLVDGLEQQHDALSRKVDGMTTEGFATKAELQAVRDAMAALQTSINGMKSWGDDIASLKRMASTFERELASMGVDIEAMKRGLSELADRVSKLEGRKMPISITGDVNLAVFAGYSEDGRFGIDRSGRPTGVSRDGSFGPAGMTEDLSMYHEGTFKITNNDEDGPKLNAVLAVHNLFGGSSYLSSAFNTEFAFGDLSAIPSGIPYGEPSTDVYFQELNVKFNTSFLGQDFNATIGRQGKKLGGYFFRRPDTTPYYWSQYWDDGKWYFDGANFDFNFGNVNLDIFGGRQSNRLSTNGVELNPMFAGQYGHLWDPETSGITERPRGYGFHTGIMVDQHLGASVGIPLMERGKINLNYLILDQNATTVLSSSPLMAINRAIVFGGEAMFDLNDNLSLSGGFSQTNLNYNDSSVVDKDNTAWWAGIKFNTGNASFYAGYREIEPQFYAPGDWGRIGIWQNPTNIKGFNGGVSFDFSDRLAAKVGVGIYEGTGTTLGGVSGMTESDELRHISGKVMYKLNDAWNVHAGAEFVDWDLASRTSFSGGKPEERWYWIGAKYRLGENAWWGFNWEMSDYDSKGVSGFTPFGSSATRATGGLFTSQVGFRF</sequence>
<dbReference type="Pfam" id="PF00395">
    <property type="entry name" value="SLH"/>
    <property type="match status" value="1"/>
</dbReference>
<dbReference type="PROSITE" id="PS51272">
    <property type="entry name" value="SLH"/>
    <property type="match status" value="1"/>
</dbReference>
<evidence type="ECO:0000313" key="5">
    <source>
        <dbReference type="Proteomes" id="UP000662873"/>
    </source>
</evidence>
<dbReference type="Proteomes" id="UP000662873">
    <property type="component" value="Chromosome"/>
</dbReference>
<dbReference type="InterPro" id="IPR001119">
    <property type="entry name" value="SLH_dom"/>
</dbReference>
<feature type="domain" description="SLH" evidence="3">
    <location>
        <begin position="22"/>
        <end position="85"/>
    </location>
</feature>
<dbReference type="InterPro" id="IPR023614">
    <property type="entry name" value="Porin_dom_sf"/>
</dbReference>
<dbReference type="EMBL" id="AP021858">
    <property type="protein sequence ID" value="BBO22975.1"/>
    <property type="molecule type" value="Genomic_DNA"/>
</dbReference>
<dbReference type="InterPro" id="IPR051465">
    <property type="entry name" value="Cell_Envelope_Struct_Comp"/>
</dbReference>
<evidence type="ECO:0000256" key="1">
    <source>
        <dbReference type="SAM" id="Coils"/>
    </source>
</evidence>
<name>A0A809REY0_9BACT</name>
<dbReference type="PANTHER" id="PTHR43308:SF1">
    <property type="entry name" value="OUTER MEMBRANE PROTEIN ALPHA"/>
    <property type="match status" value="1"/>
</dbReference>
<accession>A0A809REY0</accession>
<dbReference type="Gene3D" id="1.10.287.1490">
    <property type="match status" value="1"/>
</dbReference>
<gene>
    <name evidence="4" type="ORF">NPRO_05700</name>
</gene>
<feature type="signal peptide" evidence="2">
    <location>
        <begin position="1"/>
        <end position="22"/>
    </location>
</feature>